<proteinExistence type="predicted"/>
<dbReference type="EMBL" id="CP029822">
    <property type="protein sequence ID" value="AZS49332.1"/>
    <property type="molecule type" value="Genomic_DNA"/>
</dbReference>
<evidence type="ECO:0000256" key="1">
    <source>
        <dbReference type="SAM" id="MobiDB-lite"/>
    </source>
</evidence>
<protein>
    <recommendedName>
        <fullName evidence="4">Capsid assembly protein</fullName>
    </recommendedName>
</protein>
<feature type="compositionally biased region" description="Basic and acidic residues" evidence="1">
    <location>
        <begin position="29"/>
        <end position="50"/>
    </location>
</feature>
<organism evidence="2 3">
    <name type="scientific">Entomomonas moraniae</name>
    <dbReference type="NCBI Taxonomy" id="2213226"/>
    <lineage>
        <taxon>Bacteria</taxon>
        <taxon>Pseudomonadati</taxon>
        <taxon>Pseudomonadota</taxon>
        <taxon>Gammaproteobacteria</taxon>
        <taxon>Pseudomonadales</taxon>
        <taxon>Pseudomonadaceae</taxon>
        <taxon>Entomomonas</taxon>
    </lineage>
</organism>
<name>A0A3Q9JLA1_9GAMM</name>
<reference evidence="3" key="1">
    <citation type="submission" date="2018-06" db="EMBL/GenBank/DDBJ databases">
        <title>Complete genome of Pseudomonas insecticola strain QZS01.</title>
        <authorList>
            <person name="Wang J."/>
            <person name="Su Q."/>
        </authorList>
    </citation>
    <scope>NUCLEOTIDE SEQUENCE [LARGE SCALE GENOMIC DNA]</scope>
    <source>
        <strain evidence="3">QZS01</strain>
    </source>
</reference>
<dbReference type="Proteomes" id="UP000273143">
    <property type="component" value="Chromosome"/>
</dbReference>
<accession>A0A3Q9JLA1</accession>
<dbReference type="AlphaFoldDB" id="A0A3Q9JLA1"/>
<evidence type="ECO:0008006" key="4">
    <source>
        <dbReference type="Google" id="ProtNLM"/>
    </source>
</evidence>
<sequence length="279" mass="31117">MNELDEHGGDGGTGSPNEPNSILAGGGFKNEEKPLVNDENKEEGKEEKQGSDGYDWLPEKFRVQTSDGLELDLKASAEKMAASYDGLSKRMGTGDIPPKSADEYDLKIESETLNFDDFKKDPENHAFLSKAHEQGMTSKQVEFVLNEYARVMPAAFDKFKGLTIEQAQAELTETWKSEADFKSNIKDAFTAFNKYASPEDKGKIDEIGNNPIVIRLLANMGKGLREDAPPAKNTGLEPDNVAKIMISDAYRDPRHPDYKEAQRKVREYYQSKHGSQQIS</sequence>
<evidence type="ECO:0000313" key="2">
    <source>
        <dbReference type="EMBL" id="AZS49332.1"/>
    </source>
</evidence>
<keyword evidence="3" id="KW-1185">Reference proteome</keyword>
<feature type="region of interest" description="Disordered" evidence="1">
    <location>
        <begin position="246"/>
        <end position="279"/>
    </location>
</feature>
<feature type="compositionally biased region" description="Basic and acidic residues" evidence="1">
    <location>
        <begin position="249"/>
        <end position="270"/>
    </location>
</feature>
<feature type="region of interest" description="Disordered" evidence="1">
    <location>
        <begin position="1"/>
        <end position="58"/>
    </location>
</feature>
<gene>
    <name evidence="2" type="ORF">DM558_00415</name>
</gene>
<evidence type="ECO:0000313" key="3">
    <source>
        <dbReference type="Proteomes" id="UP000273143"/>
    </source>
</evidence>
<dbReference type="KEGG" id="emo:DM558_00415"/>